<keyword evidence="6 16" id="KW-0285">Flavoprotein</keyword>
<name>A0A7W3SY18_9BACL</name>
<dbReference type="InterPro" id="IPR016156">
    <property type="entry name" value="FAD/NAD-linked_Rdtase_dimer_sf"/>
</dbReference>
<evidence type="ECO:0000256" key="5">
    <source>
        <dbReference type="ARBA" id="ARBA00022490"/>
    </source>
</evidence>
<feature type="binding site" evidence="14">
    <location>
        <position position="111"/>
    </location>
    <ligand>
        <name>FAD</name>
        <dbReference type="ChEBI" id="CHEBI:57692"/>
    </ligand>
</feature>
<dbReference type="FunFam" id="3.30.390.30:FF:000001">
    <property type="entry name" value="Dihydrolipoyl dehydrogenase"/>
    <property type="match status" value="1"/>
</dbReference>
<keyword evidence="10" id="KW-1015">Disulfide bond</keyword>
<comment type="catalytic activity">
    <reaction evidence="12 16">
        <text>N(6)-[(R)-dihydrolipoyl]-L-lysyl-[protein] + NAD(+) = N(6)-[(R)-lipoyl]-L-lysyl-[protein] + NADH + H(+)</text>
        <dbReference type="Rhea" id="RHEA:15045"/>
        <dbReference type="Rhea" id="RHEA-COMP:10474"/>
        <dbReference type="Rhea" id="RHEA-COMP:10475"/>
        <dbReference type="ChEBI" id="CHEBI:15378"/>
        <dbReference type="ChEBI" id="CHEBI:57540"/>
        <dbReference type="ChEBI" id="CHEBI:57945"/>
        <dbReference type="ChEBI" id="CHEBI:83099"/>
        <dbReference type="ChEBI" id="CHEBI:83100"/>
        <dbReference type="EC" id="1.8.1.4"/>
    </reaction>
</comment>
<keyword evidence="20" id="KW-1185">Reference proteome</keyword>
<feature type="domain" description="FAD/NAD(P)-binding" evidence="18">
    <location>
        <begin position="1"/>
        <end position="322"/>
    </location>
</feature>
<feature type="domain" description="Pyridine nucleotide-disulphide oxidoreductase dimerisation" evidence="17">
    <location>
        <begin position="342"/>
        <end position="450"/>
    </location>
</feature>
<keyword evidence="11 16" id="KW-0676">Redox-active center</keyword>
<dbReference type="PRINTS" id="PR00368">
    <property type="entry name" value="FADPNR"/>
</dbReference>
<evidence type="ECO:0000256" key="13">
    <source>
        <dbReference type="PIRSR" id="PIRSR000350-2"/>
    </source>
</evidence>
<evidence type="ECO:0000256" key="3">
    <source>
        <dbReference type="ARBA" id="ARBA00012608"/>
    </source>
</evidence>
<dbReference type="EMBL" id="JACJIP010000047">
    <property type="protein sequence ID" value="MBA9088335.1"/>
    <property type="molecule type" value="Genomic_DNA"/>
</dbReference>
<evidence type="ECO:0000256" key="14">
    <source>
        <dbReference type="PIRSR" id="PIRSR000350-3"/>
    </source>
</evidence>
<comment type="subcellular location">
    <subcellularLocation>
        <location evidence="1">Cytoplasm</location>
    </subcellularLocation>
</comment>
<evidence type="ECO:0000313" key="19">
    <source>
        <dbReference type="EMBL" id="MBA9088335.1"/>
    </source>
</evidence>
<dbReference type="Gene3D" id="3.50.50.60">
    <property type="entry name" value="FAD/NAD(P)-binding domain"/>
    <property type="match status" value="2"/>
</dbReference>
<feature type="binding site" evidence="14">
    <location>
        <position position="307"/>
    </location>
    <ligand>
        <name>FAD</name>
        <dbReference type="ChEBI" id="CHEBI:57692"/>
    </ligand>
</feature>
<evidence type="ECO:0000313" key="20">
    <source>
        <dbReference type="Proteomes" id="UP000567067"/>
    </source>
</evidence>
<organism evidence="19 20">
    <name type="scientific">Fontibacillus solani</name>
    <dbReference type="NCBI Taxonomy" id="1572857"/>
    <lineage>
        <taxon>Bacteria</taxon>
        <taxon>Bacillati</taxon>
        <taxon>Bacillota</taxon>
        <taxon>Bacilli</taxon>
        <taxon>Bacillales</taxon>
        <taxon>Paenibacillaceae</taxon>
        <taxon>Fontibacillus</taxon>
    </lineage>
</organism>
<keyword evidence="8 16" id="KW-0560">Oxidoreductase</keyword>
<dbReference type="GO" id="GO:0005737">
    <property type="term" value="C:cytoplasm"/>
    <property type="evidence" value="ECO:0007669"/>
    <property type="project" value="UniProtKB-SubCell"/>
</dbReference>
<dbReference type="AlphaFoldDB" id="A0A7W3SY18"/>
<evidence type="ECO:0000256" key="9">
    <source>
        <dbReference type="ARBA" id="ARBA00023027"/>
    </source>
</evidence>
<evidence type="ECO:0000256" key="10">
    <source>
        <dbReference type="ARBA" id="ARBA00023157"/>
    </source>
</evidence>
<evidence type="ECO:0000256" key="12">
    <source>
        <dbReference type="ARBA" id="ARBA00049187"/>
    </source>
</evidence>
<evidence type="ECO:0000259" key="18">
    <source>
        <dbReference type="Pfam" id="PF07992"/>
    </source>
</evidence>
<dbReference type="Gene3D" id="3.30.390.30">
    <property type="match status" value="1"/>
</dbReference>
<reference evidence="19 20" key="1">
    <citation type="submission" date="2020-08" db="EMBL/GenBank/DDBJ databases">
        <title>Genomic Encyclopedia of Type Strains, Phase III (KMG-III): the genomes of soil and plant-associated and newly described type strains.</title>
        <authorList>
            <person name="Whitman W."/>
        </authorList>
    </citation>
    <scope>NUCLEOTIDE SEQUENCE [LARGE SCALE GENOMIC DNA]</scope>
    <source>
        <strain evidence="19 20">CECT 8693</strain>
    </source>
</reference>
<comment type="cofactor">
    <cofactor evidence="14 16">
        <name>FAD</name>
        <dbReference type="ChEBI" id="CHEBI:57692"/>
    </cofactor>
    <text evidence="14 16">Binds 1 FAD per subunit.</text>
</comment>
<dbReference type="SUPFAM" id="SSF51905">
    <property type="entry name" value="FAD/NAD(P)-binding domain"/>
    <property type="match status" value="1"/>
</dbReference>
<dbReference type="PIRSF" id="PIRSF000350">
    <property type="entry name" value="Mercury_reductase_MerA"/>
    <property type="match status" value="1"/>
</dbReference>
<evidence type="ECO:0000256" key="4">
    <source>
        <dbReference type="ARBA" id="ARBA00016961"/>
    </source>
</evidence>
<feature type="active site" description="Proton acceptor" evidence="13">
    <location>
        <position position="440"/>
    </location>
</feature>
<accession>A0A7W3SY18</accession>
<dbReference type="Pfam" id="PF02852">
    <property type="entry name" value="Pyr_redox_dim"/>
    <property type="match status" value="1"/>
</dbReference>
<dbReference type="InterPro" id="IPR050151">
    <property type="entry name" value="Class-I_Pyr_Nuc-Dis_Oxidored"/>
</dbReference>
<keyword evidence="5" id="KW-0963">Cytoplasm</keyword>
<feature type="binding site" evidence="14">
    <location>
        <begin position="313"/>
        <end position="316"/>
    </location>
    <ligand>
        <name>FAD</name>
        <dbReference type="ChEBI" id="CHEBI:57692"/>
    </ligand>
</feature>
<dbReference type="InterPro" id="IPR012999">
    <property type="entry name" value="Pyr_OxRdtase_I_AS"/>
</dbReference>
<protein>
    <recommendedName>
        <fullName evidence="4 16">Dihydrolipoyl dehydrogenase</fullName>
        <ecNumber evidence="3 16">1.8.1.4</ecNumber>
    </recommendedName>
</protein>
<gene>
    <name evidence="19" type="ORF">FHR92_004831</name>
</gene>
<comment type="miscellaneous">
    <text evidence="16">The active site is a redox-active disulfide bond.</text>
</comment>
<dbReference type="NCBIfam" id="TIGR01350">
    <property type="entry name" value="lipoamide_DH"/>
    <property type="match status" value="1"/>
</dbReference>
<dbReference type="GO" id="GO:0050660">
    <property type="term" value="F:flavin adenine dinucleotide binding"/>
    <property type="evidence" value="ECO:0007669"/>
    <property type="project" value="InterPro"/>
</dbReference>
<evidence type="ECO:0000259" key="17">
    <source>
        <dbReference type="Pfam" id="PF02852"/>
    </source>
</evidence>
<evidence type="ECO:0000256" key="2">
    <source>
        <dbReference type="ARBA" id="ARBA00007532"/>
    </source>
</evidence>
<dbReference type="PANTHER" id="PTHR22912:SF217">
    <property type="entry name" value="DIHYDROLIPOYL DEHYDROGENASE"/>
    <property type="match status" value="1"/>
</dbReference>
<comment type="caution">
    <text evidence="19">The sequence shown here is derived from an EMBL/GenBank/DDBJ whole genome shotgun (WGS) entry which is preliminary data.</text>
</comment>
<dbReference type="GO" id="GO:0004148">
    <property type="term" value="F:dihydrolipoyl dehydrogenase (NADH) activity"/>
    <property type="evidence" value="ECO:0007669"/>
    <property type="project" value="UniProtKB-EC"/>
</dbReference>
<dbReference type="Pfam" id="PF07992">
    <property type="entry name" value="Pyr_redox_2"/>
    <property type="match status" value="1"/>
</dbReference>
<dbReference type="InterPro" id="IPR023753">
    <property type="entry name" value="FAD/NAD-binding_dom"/>
</dbReference>
<dbReference type="Proteomes" id="UP000567067">
    <property type="component" value="Unassembled WGS sequence"/>
</dbReference>
<evidence type="ECO:0000256" key="11">
    <source>
        <dbReference type="ARBA" id="ARBA00023284"/>
    </source>
</evidence>
<comment type="similarity">
    <text evidence="2 16">Belongs to the class-I pyridine nucleotide-disulfide oxidoreductase family.</text>
</comment>
<feature type="disulfide bond" description="Redox-active" evidence="15">
    <location>
        <begin position="38"/>
        <end position="43"/>
    </location>
</feature>
<proteinExistence type="inferred from homology"/>
<dbReference type="RefSeq" id="WP_182539843.1">
    <property type="nucleotide sequence ID" value="NZ_JACJIP010000047.1"/>
</dbReference>
<feature type="binding site" evidence="14">
    <location>
        <begin position="177"/>
        <end position="184"/>
    </location>
    <ligand>
        <name>NAD(+)</name>
        <dbReference type="ChEBI" id="CHEBI:57540"/>
    </ligand>
</feature>
<dbReference type="EC" id="1.8.1.4" evidence="3 16"/>
<feature type="binding site" evidence="14">
    <location>
        <position position="267"/>
    </location>
    <ligand>
        <name>NAD(+)</name>
        <dbReference type="ChEBI" id="CHEBI:57540"/>
    </ligand>
</feature>
<feature type="binding site" evidence="14">
    <location>
        <position position="200"/>
    </location>
    <ligand>
        <name>NAD(+)</name>
        <dbReference type="ChEBI" id="CHEBI:57540"/>
    </ligand>
</feature>
<dbReference type="PANTHER" id="PTHR22912">
    <property type="entry name" value="DISULFIDE OXIDOREDUCTASE"/>
    <property type="match status" value="1"/>
</dbReference>
<evidence type="ECO:0000256" key="8">
    <source>
        <dbReference type="ARBA" id="ARBA00023002"/>
    </source>
</evidence>
<evidence type="ECO:0000256" key="6">
    <source>
        <dbReference type="ARBA" id="ARBA00022630"/>
    </source>
</evidence>
<evidence type="ECO:0000256" key="15">
    <source>
        <dbReference type="PIRSR" id="PIRSR000350-4"/>
    </source>
</evidence>
<dbReference type="PRINTS" id="PR00411">
    <property type="entry name" value="PNDRDTASEI"/>
</dbReference>
<keyword evidence="14" id="KW-0547">Nucleotide-binding</keyword>
<dbReference type="InterPro" id="IPR004099">
    <property type="entry name" value="Pyr_nucl-diS_OxRdtase_dimer"/>
</dbReference>
<keyword evidence="9 14" id="KW-0520">NAD</keyword>
<evidence type="ECO:0000256" key="16">
    <source>
        <dbReference type="RuleBase" id="RU003692"/>
    </source>
</evidence>
<evidence type="ECO:0000256" key="7">
    <source>
        <dbReference type="ARBA" id="ARBA00022827"/>
    </source>
</evidence>
<sequence length="463" mass="48852">MKIVVLGGGPGGYVAAIRAAQLGADVTLVERKALGGTCLNVGCIPTKVLLHTSELYAQLKQDGQELGLEAADISFNWPQLQKRKDKIIKLNTGGIDALLKKNKIAKVVGSGTFIGEHELKVTAADGSKQTVNFDYAIIASGSEPTRVPIPGADLDGVISSDEALALPEVPESLCIIGGGVIGCEFASVYSSLGCRVTIVEMLPELITTMDQDTVGCLMKQFAKEGIQILTSTQVERIERTESGLKVSTTSSGVSRMIEADKVLIATGRRPVTDGLGLECIGVNADRHGIKVNSCMQTSTSHIYAIGDCTGGIMLAHVASAEGMIAAEAILAESSSDIDFRTIPSCVYTRPELASVGMTERLAREKGFEVRTGVFPLQVNAKSMIMGETNGLVKFVVDARTDEILGLHIAGPRATDLIAEGALAIRLEATLDEIATTIHAHPTVAESLLEAAHAAHHRAIHLHG</sequence>
<dbReference type="PROSITE" id="PS00076">
    <property type="entry name" value="PYRIDINE_REDOX_1"/>
    <property type="match status" value="1"/>
</dbReference>
<dbReference type="InterPro" id="IPR006258">
    <property type="entry name" value="Lipoamide_DH"/>
</dbReference>
<keyword evidence="7 14" id="KW-0274">FAD</keyword>
<dbReference type="InterPro" id="IPR001100">
    <property type="entry name" value="Pyr_nuc-diS_OxRdtase"/>
</dbReference>
<feature type="binding site" evidence="14">
    <location>
        <position position="47"/>
    </location>
    <ligand>
        <name>FAD</name>
        <dbReference type="ChEBI" id="CHEBI:57692"/>
    </ligand>
</feature>
<dbReference type="GO" id="GO:0006103">
    <property type="term" value="P:2-oxoglutarate metabolic process"/>
    <property type="evidence" value="ECO:0007669"/>
    <property type="project" value="TreeGrafter"/>
</dbReference>
<dbReference type="InterPro" id="IPR036188">
    <property type="entry name" value="FAD/NAD-bd_sf"/>
</dbReference>
<evidence type="ECO:0000256" key="1">
    <source>
        <dbReference type="ARBA" id="ARBA00004496"/>
    </source>
</evidence>
<dbReference type="SUPFAM" id="SSF55424">
    <property type="entry name" value="FAD/NAD-linked reductases, dimerisation (C-terminal) domain"/>
    <property type="match status" value="1"/>
</dbReference>